<evidence type="ECO:0000313" key="1">
    <source>
        <dbReference type="EMBL" id="OTF75476.1"/>
    </source>
</evidence>
<dbReference type="InterPro" id="IPR011993">
    <property type="entry name" value="PH-like_dom_sf"/>
</dbReference>
<dbReference type="AlphaFoldDB" id="A0A1Y3B793"/>
<comment type="caution">
    <text evidence="1">The sequence shown here is derived from an EMBL/GenBank/DDBJ whole genome shotgun (WGS) entry which is preliminary data.</text>
</comment>
<dbReference type="SUPFAM" id="SSF50729">
    <property type="entry name" value="PH domain-like"/>
    <property type="match status" value="1"/>
</dbReference>
<gene>
    <name evidence="1" type="ORF">BLA29_010518</name>
</gene>
<dbReference type="EMBL" id="MUJZ01041820">
    <property type="protein sequence ID" value="OTF75476.1"/>
    <property type="molecule type" value="Genomic_DNA"/>
</dbReference>
<accession>A0A1Y3B793</accession>
<reference evidence="1 2" key="1">
    <citation type="submission" date="2017-03" db="EMBL/GenBank/DDBJ databases">
        <title>Genome Survey of Euroglyphus maynei.</title>
        <authorList>
            <person name="Arlian L.G."/>
            <person name="Morgan M.S."/>
            <person name="Rider S.D."/>
        </authorList>
    </citation>
    <scope>NUCLEOTIDE SEQUENCE [LARGE SCALE GENOMIC DNA]</scope>
    <source>
        <strain evidence="1">Arlian Lab</strain>
        <tissue evidence="1">Whole body</tissue>
    </source>
</reference>
<protein>
    <recommendedName>
        <fullName evidence="3">PH domain-containing protein</fullName>
    </recommendedName>
</protein>
<evidence type="ECO:0008006" key="3">
    <source>
        <dbReference type="Google" id="ProtNLM"/>
    </source>
</evidence>
<keyword evidence="2" id="KW-1185">Reference proteome</keyword>
<sequence>MGNYEGHLFTYQGSERIGGNSADIPSLGIITDPKQLEKWTKIRSVLKDNCLYSYLNDSTIACFEIPIHLPGYYILVDKQMFLDQYNNNNNNNDLNCGTRQLVIFKLVTYHRLFMFAVDSLQELVRWIVRFGYRFCCNPTEPQLCFTYYLSPAHIGELPSESSITTQTNNRASTLPRLFQKVSSSKVETKQSDDKELSELESDDYHDLLTIKSNDS</sequence>
<dbReference type="Proteomes" id="UP000194236">
    <property type="component" value="Unassembled WGS sequence"/>
</dbReference>
<proteinExistence type="predicted"/>
<feature type="non-terminal residue" evidence="1">
    <location>
        <position position="215"/>
    </location>
</feature>
<name>A0A1Y3B793_EURMA</name>
<evidence type="ECO:0000313" key="2">
    <source>
        <dbReference type="Proteomes" id="UP000194236"/>
    </source>
</evidence>
<dbReference type="OrthoDB" id="10604527at2759"/>
<dbReference type="Gene3D" id="2.30.29.30">
    <property type="entry name" value="Pleckstrin-homology domain (PH domain)/Phosphotyrosine-binding domain (PTB)"/>
    <property type="match status" value="1"/>
</dbReference>
<organism evidence="1 2">
    <name type="scientific">Euroglyphus maynei</name>
    <name type="common">Mayne's house dust mite</name>
    <dbReference type="NCBI Taxonomy" id="6958"/>
    <lineage>
        <taxon>Eukaryota</taxon>
        <taxon>Metazoa</taxon>
        <taxon>Ecdysozoa</taxon>
        <taxon>Arthropoda</taxon>
        <taxon>Chelicerata</taxon>
        <taxon>Arachnida</taxon>
        <taxon>Acari</taxon>
        <taxon>Acariformes</taxon>
        <taxon>Sarcoptiformes</taxon>
        <taxon>Astigmata</taxon>
        <taxon>Psoroptidia</taxon>
        <taxon>Analgoidea</taxon>
        <taxon>Pyroglyphidae</taxon>
        <taxon>Pyroglyphinae</taxon>
        <taxon>Euroglyphus</taxon>
    </lineage>
</organism>